<comment type="caution">
    <text evidence="1">The sequence shown here is derived from an EMBL/GenBank/DDBJ whole genome shotgun (WGS) entry which is preliminary data.</text>
</comment>
<accession>A0A0C1ECE0</accession>
<gene>
    <name evidence="1" type="ORF">MCC93_20310</name>
</gene>
<reference evidence="1 2" key="1">
    <citation type="submission" date="2014-12" db="EMBL/GenBank/DDBJ databases">
        <title>Genome sequence of Morococcus cerebrosus.</title>
        <authorList>
            <person name="Shin S.-K."/>
            <person name="Yi H."/>
        </authorList>
    </citation>
    <scope>NUCLEOTIDE SEQUENCE [LARGE SCALE GENOMIC DNA]</scope>
    <source>
        <strain evidence="1 2">CIP 81.93</strain>
    </source>
</reference>
<dbReference type="Proteomes" id="UP000031390">
    <property type="component" value="Unassembled WGS sequence"/>
</dbReference>
<dbReference type="EMBL" id="JUFZ01000099">
    <property type="protein sequence ID" value="KIC06518.1"/>
    <property type="molecule type" value="Genomic_DNA"/>
</dbReference>
<evidence type="ECO:0000313" key="2">
    <source>
        <dbReference type="Proteomes" id="UP000031390"/>
    </source>
</evidence>
<name>A0A0C1ECE0_9NEIS</name>
<evidence type="ECO:0000313" key="1">
    <source>
        <dbReference type="EMBL" id="KIC06518.1"/>
    </source>
</evidence>
<dbReference type="AlphaFoldDB" id="A0A0C1ECE0"/>
<organism evidence="1 2">
    <name type="scientific">Morococcus cerebrosus</name>
    <dbReference type="NCBI Taxonomy" id="1056807"/>
    <lineage>
        <taxon>Bacteria</taxon>
        <taxon>Pseudomonadati</taxon>
        <taxon>Pseudomonadota</taxon>
        <taxon>Betaproteobacteria</taxon>
        <taxon>Neisseriales</taxon>
        <taxon>Neisseriaceae</taxon>
        <taxon>Morococcus</taxon>
    </lineage>
</organism>
<proteinExistence type="predicted"/>
<sequence>MDRSDVEQERNCVKQGIQRSSENLRHRFSDDLFYGNALTE</sequence>
<protein>
    <submittedName>
        <fullName evidence="1">Uncharacterized protein</fullName>
    </submittedName>
</protein>